<dbReference type="STRING" id="329726.AM1_1869"/>
<dbReference type="KEGG" id="amr:AM1_1869"/>
<organism evidence="1 2">
    <name type="scientific">Acaryochloris marina (strain MBIC 11017)</name>
    <dbReference type="NCBI Taxonomy" id="329726"/>
    <lineage>
        <taxon>Bacteria</taxon>
        <taxon>Bacillati</taxon>
        <taxon>Cyanobacteriota</taxon>
        <taxon>Cyanophyceae</taxon>
        <taxon>Acaryochloridales</taxon>
        <taxon>Acaryochloridaceae</taxon>
        <taxon>Acaryochloris</taxon>
    </lineage>
</organism>
<dbReference type="PANTHER" id="PTHR43393">
    <property type="entry name" value="CYTOKININ RIBOSIDE 5'-MONOPHOSPHATE PHOSPHORIBOHYDROLASE"/>
    <property type="match status" value="1"/>
</dbReference>
<dbReference type="GO" id="GO:0005829">
    <property type="term" value="C:cytosol"/>
    <property type="evidence" value="ECO:0007669"/>
    <property type="project" value="TreeGrafter"/>
</dbReference>
<dbReference type="AlphaFoldDB" id="B0CDG4"/>
<dbReference type="Gene3D" id="3.40.50.450">
    <property type="match status" value="1"/>
</dbReference>
<reference evidence="1 2" key="1">
    <citation type="journal article" date="2008" name="Proc. Natl. Acad. Sci. U.S.A.">
        <title>Niche adaptation and genome expansion in the chlorophyll d-producing cyanobacterium Acaryochloris marina.</title>
        <authorList>
            <person name="Swingley W.D."/>
            <person name="Chen M."/>
            <person name="Cheung P.C."/>
            <person name="Conrad A.L."/>
            <person name="Dejesa L.C."/>
            <person name="Hao J."/>
            <person name="Honchak B.M."/>
            <person name="Karbach L.E."/>
            <person name="Kurdoglu A."/>
            <person name="Lahiri S."/>
            <person name="Mastrian S.D."/>
            <person name="Miyashita H."/>
            <person name="Page L."/>
            <person name="Ramakrishna P."/>
            <person name="Satoh S."/>
            <person name="Sattley W.M."/>
            <person name="Shimada Y."/>
            <person name="Taylor H.L."/>
            <person name="Tomo T."/>
            <person name="Tsuchiya T."/>
            <person name="Wang Z.T."/>
            <person name="Raymond J."/>
            <person name="Mimuro M."/>
            <person name="Blankenship R.E."/>
            <person name="Touchman J.W."/>
        </authorList>
    </citation>
    <scope>NUCLEOTIDE SEQUENCE [LARGE SCALE GENOMIC DNA]</scope>
    <source>
        <strain evidence="2">MBIC 11017</strain>
    </source>
</reference>
<evidence type="ECO:0000313" key="1">
    <source>
        <dbReference type="EMBL" id="ABW26889.1"/>
    </source>
</evidence>
<dbReference type="EMBL" id="CP000828">
    <property type="protein sequence ID" value="ABW26889.1"/>
    <property type="molecule type" value="Genomic_DNA"/>
</dbReference>
<dbReference type="HOGENOM" id="CLU_058336_0_2_3"/>
<dbReference type="Pfam" id="PF03641">
    <property type="entry name" value="Lysine_decarbox"/>
    <property type="match status" value="1"/>
</dbReference>
<name>B0CDG4_ACAM1</name>
<dbReference type="OrthoDB" id="9801098at2"/>
<dbReference type="InterPro" id="IPR031100">
    <property type="entry name" value="LOG_fam"/>
</dbReference>
<dbReference type="RefSeq" id="WP_012162391.1">
    <property type="nucleotide sequence ID" value="NC_009925.1"/>
</dbReference>
<gene>
    <name evidence="1" type="ordered locus">AM1_1869</name>
</gene>
<dbReference type="PANTHER" id="PTHR43393:SF2">
    <property type="entry name" value="CYTOKININ RIBOSIDE 5'-MONOPHOSPHATE PHOSPHORIBOHYDROLASE"/>
    <property type="match status" value="1"/>
</dbReference>
<keyword evidence="2" id="KW-1185">Reference proteome</keyword>
<sequence length="365" mass="41612">MLMTQSPDPSVALHQRLDHFLDVLPQLKHGPLMVQALETVLNMAEEDLDRLDWKILTAALQDLEQGFQVFHRYRHIRKISIFGSSRLPPDSPAYQMAVDFARCVTQQGFMVMTGAGGGIMEAGNQGAGAEKSFGLNIQLPFEQDSNPFIAGDEKLIDFKYFFTRKLFFLRETDAIALFPGGFGTQDEAFECLTLSQTGKSPPVPVVLIDPPGTYYWQDWNAYIHKHLIAGGLISEDDHRLYTITDNLETACAAISGFYQVYHSSRYVGDRLVMRLNQELSDSDVKWLNQEFTDILLRDQIRKSGALPEELDHQEPQPQQVEDETEHLPRLVFYFNQRDHGRLSQMIATINQMGDTNQTLYHPERK</sequence>
<dbReference type="Proteomes" id="UP000000268">
    <property type="component" value="Chromosome"/>
</dbReference>
<proteinExistence type="predicted"/>
<dbReference type="SUPFAM" id="SSF102405">
    <property type="entry name" value="MCP/YpsA-like"/>
    <property type="match status" value="1"/>
</dbReference>
<evidence type="ECO:0000313" key="2">
    <source>
        <dbReference type="Proteomes" id="UP000000268"/>
    </source>
</evidence>
<dbReference type="InterPro" id="IPR052341">
    <property type="entry name" value="LOG_family_nucleotidases"/>
</dbReference>
<dbReference type="eggNOG" id="COG1611">
    <property type="taxonomic scope" value="Bacteria"/>
</dbReference>
<accession>B0CDG4</accession>
<protein>
    <submittedName>
        <fullName evidence="1">Decarboxylase family protein</fullName>
    </submittedName>
</protein>